<feature type="compositionally biased region" description="Low complexity" evidence="1">
    <location>
        <begin position="1191"/>
        <end position="1207"/>
    </location>
</feature>
<feature type="compositionally biased region" description="Basic and acidic residues" evidence="1">
    <location>
        <begin position="768"/>
        <end position="778"/>
    </location>
</feature>
<feature type="compositionally biased region" description="Low complexity" evidence="1">
    <location>
        <begin position="802"/>
        <end position="824"/>
    </location>
</feature>
<sequence length="1567" mass="169154">MPASSVILESHHVIENTIFRKHDLLKKLVTHGLIDKDVSTNRLYLPVEGKLADEIETSPHRGRTRSSYTDAVVDYLNDLGDSSDGRAAMSNDAAALKRVAAQVHDLQDTLKVALINGDMFATTPDRLTKAEANAQNHSTISEYEQYRTAHADQLKTLRSMSNVEAEWAAITRSEQRIAKVIDAARSTGQNLVAVPDERDAVIREIAGREELRMAIAHAEDAGRIRLSESNAALVQQVLDDTPTTIGGAARSIRQGAAATPHAPYTPVSQRGFATAELLAGDLSAGQALRTAGLLATAADTVMTGQRATRLLGQDNPLAAQSELAHFAGRNVGGWAGGTAAAYALGSSGAGPMVLIAADAYFLSAAGEKAAALLDNRAIYTQTDHAGTQWSFNGTAWTRDGKADTTNDGVDNPISTPIVASYEKARELNYQATNTAAALALKDAPAAQDPYRQPANATDRPSLSSADWRRDAADGQWHRLVKADVSGANDHGSYVQETALPPRAAELDAQAQDIIARNIANSPGAIAARYELAHHRSGWAADGLPMSPAVQQALPDQDALTASNGQRYYRDIEGQWTSNGAPPDGNRVLELETTRAILQPALAEQAQAIAAIRQSPPSPPSPQEQQREETLYRYRIVGTELKPEWREAIELATQRTREAHGLTGDGSMKLQRGPTGTFGADSPIAHLQRDADGVDRVAAVTSSEDIRQARQQVQARQQPAAPTQQLASTSRPSDGSADSDTSGANASSSPQLVMDMQVRMQAASAAQARQEREQQERQTQEQQLAQTRAHALQEQASHEDRAQSSQALQAHALQELRQQESQQLEQQERQAQDAQQREQAQRQGHDTQQREQSLRQAQETQQREQETRQAQDAQQSQQERLQPQDVQHPEQPPLHAQAAPQREQEPAQYGVLREPPSLHTQGTSPREPEPRSTQDDVAQQPHEQQAERGQAHASNVAQQQTQGQQAQEERPREAQQQTAQSAAIAPTSPADLPPVADLHSGQQPTTAQASDAHRDVSAQQREEAVHADLAQAANPPTAPPLATPFASERSDDQLARTPQAPAQEAPNTPAALPLSGHLVQAAGLSLDMPAAGRSTDVPEGAADERQPFSVSQADEQDPPATAVPADPDSWEEIARSARALRIQAEQDLETETRIAEARQARMARGEQPFTERELREGYDPDGPSGIRQPLTTSADAASQRDAAATLAQTDVEQDDRPPPERKTITGDPDVDDLLYALDSKNDLAIEQALKRVGNSAHSNALAQQGHEHLDAKAQQEAQEQVTSRQALGMDVAAEVQTSRGPVMVMTLPQFANNPATQGGGPPGDGGVATATAVVGAAVAVAADSQKARNALNLQETMMDMQNTSTLPDGSESHQAMTDSIKAMTAVIAAMQRREQALEDLVRHQMQLLQAAVNSADQRVNRVVENALPRLTQLSNQALTQTLEPAAERFNKKMVDADQTLHHATYRYAQAQQSLETMTKRRMWIASLALLMSGVMSAVVGGYAVYSTKAAIAEAAQRRSEIAYLNRVARADLLPCGEDRLCVTLDKKGKRYGNSGQYRVVALRQSPAQ</sequence>
<feature type="compositionally biased region" description="Basic and acidic residues" evidence="1">
    <location>
        <begin position="825"/>
        <end position="852"/>
    </location>
</feature>
<keyword evidence="4" id="KW-1185">Reference proteome</keyword>
<feature type="region of interest" description="Disordered" evidence="1">
    <location>
        <begin position="448"/>
        <end position="469"/>
    </location>
</feature>
<dbReference type="EMBL" id="LR828257">
    <property type="protein sequence ID" value="CAD0326196.1"/>
    <property type="molecule type" value="Genomic_DNA"/>
</dbReference>
<feature type="compositionally biased region" description="Polar residues" evidence="1">
    <location>
        <begin position="999"/>
        <end position="1008"/>
    </location>
</feature>
<feature type="region of interest" description="Disordered" evidence="1">
    <location>
        <begin position="701"/>
        <end position="747"/>
    </location>
</feature>
<dbReference type="InterPro" id="IPR050899">
    <property type="entry name" value="DDRGK_domain-containing"/>
</dbReference>
<evidence type="ECO:0000313" key="3">
    <source>
        <dbReference type="EMBL" id="CAD0326205.1"/>
    </source>
</evidence>
<feature type="transmembrane region" description="Helical" evidence="2">
    <location>
        <begin position="1481"/>
        <end position="1504"/>
    </location>
</feature>
<accession>A0A6V7D0P0</accession>
<feature type="compositionally biased region" description="Polar residues" evidence="1">
    <location>
        <begin position="454"/>
        <end position="464"/>
    </location>
</feature>
<feature type="compositionally biased region" description="Basic and acidic residues" evidence="1">
    <location>
        <begin position="1168"/>
        <end position="1177"/>
    </location>
</feature>
<evidence type="ECO:0000313" key="4">
    <source>
        <dbReference type="Proteomes" id="UP000515406"/>
    </source>
</evidence>
<feature type="compositionally biased region" description="Basic and acidic residues" evidence="1">
    <location>
        <begin position="1149"/>
        <end position="1158"/>
    </location>
</feature>
<feature type="compositionally biased region" description="Low complexity" evidence="1">
    <location>
        <begin position="973"/>
        <end position="989"/>
    </location>
</feature>
<feature type="compositionally biased region" description="Low complexity" evidence="1">
    <location>
        <begin position="779"/>
        <end position="788"/>
    </location>
</feature>
<feature type="compositionally biased region" description="Low complexity" evidence="1">
    <location>
        <begin position="1117"/>
        <end position="1126"/>
    </location>
</feature>
<keyword evidence="2" id="KW-1133">Transmembrane helix</keyword>
<protein>
    <submittedName>
        <fullName evidence="3">Uncharacterized protein</fullName>
    </submittedName>
</protein>
<reference evidence="3 4" key="1">
    <citation type="submission" date="2020-07" db="EMBL/GenBank/DDBJ databases">
        <authorList>
            <person name="Pothier F. J."/>
        </authorList>
    </citation>
    <scope>NUCLEOTIDE SEQUENCE [LARGE SCALE GENOMIC DNA]</scope>
    <source>
        <strain evidence="3 4">CFBP 498</strain>
    </source>
</reference>
<feature type="compositionally biased region" description="Low complexity" evidence="1">
    <location>
        <begin position="956"/>
        <end position="965"/>
    </location>
</feature>
<feature type="region of interest" description="Disordered" evidence="1">
    <location>
        <begin position="656"/>
        <end position="682"/>
    </location>
</feature>
<feature type="compositionally biased region" description="Basic and acidic residues" evidence="1">
    <location>
        <begin position="1010"/>
        <end position="1025"/>
    </location>
</feature>
<dbReference type="PANTHER" id="PTHR48176:SF1">
    <property type="entry name" value="DDRGK DOMAIN-CONTAINING PROTEIN 1"/>
    <property type="match status" value="1"/>
</dbReference>
<feature type="region of interest" description="Disordered" evidence="1">
    <location>
        <begin position="1148"/>
        <end position="1228"/>
    </location>
</feature>
<dbReference type="EMBL" id="LR828257">
    <property type="protein sequence ID" value="CAD0326205.1"/>
    <property type="molecule type" value="Genomic_DNA"/>
</dbReference>
<feature type="compositionally biased region" description="Low complexity" evidence="1">
    <location>
        <begin position="708"/>
        <end position="747"/>
    </location>
</feature>
<feature type="compositionally biased region" description="Basic and acidic residues" evidence="1">
    <location>
        <begin position="1213"/>
        <end position="1223"/>
    </location>
</feature>
<dbReference type="PANTHER" id="PTHR48176">
    <property type="entry name" value="DDRGK DOMAIN-CONTAINING PROTEIN 1"/>
    <property type="match status" value="1"/>
</dbReference>
<evidence type="ECO:0000256" key="2">
    <source>
        <dbReference type="SAM" id="Phobius"/>
    </source>
</evidence>
<keyword evidence="2" id="KW-0472">Membrane</keyword>
<organism evidence="3 4">
    <name type="scientific">Xanthomonas hortorum pv. vitians</name>
    <dbReference type="NCBI Taxonomy" id="83224"/>
    <lineage>
        <taxon>Bacteria</taxon>
        <taxon>Pseudomonadati</taxon>
        <taxon>Pseudomonadota</taxon>
        <taxon>Gammaproteobacteria</taxon>
        <taxon>Lysobacterales</taxon>
        <taxon>Lysobacteraceae</taxon>
        <taxon>Xanthomonas</taxon>
    </lineage>
</organism>
<gene>
    <name evidence="3" type="ORF">CFBP498_19020</name>
</gene>
<keyword evidence="2" id="KW-0812">Transmembrane</keyword>
<dbReference type="Proteomes" id="UP000515406">
    <property type="component" value="Chromosome"/>
</dbReference>
<evidence type="ECO:0000256" key="1">
    <source>
        <dbReference type="SAM" id="MobiDB-lite"/>
    </source>
</evidence>
<name>A0A6V7D0P0_9XANT</name>
<feature type="region of interest" description="Disordered" evidence="1">
    <location>
        <begin position="759"/>
        <end position="1127"/>
    </location>
</feature>
<proteinExistence type="predicted"/>
<dbReference type="GO" id="GO:0044389">
    <property type="term" value="F:ubiquitin-like protein ligase binding"/>
    <property type="evidence" value="ECO:0007669"/>
    <property type="project" value="TreeGrafter"/>
</dbReference>
<feature type="compositionally biased region" description="Low complexity" evidence="1">
    <location>
        <begin position="869"/>
        <end position="880"/>
    </location>
</feature>